<comment type="similarity">
    <text evidence="1 2">Belongs to the glycosyltransferase 77 family.</text>
</comment>
<dbReference type="PANTHER" id="PTHR46038:SF38">
    <property type="entry name" value="GLYCOSYLTRANSFERASE-RELATED"/>
    <property type="match status" value="1"/>
</dbReference>
<keyword evidence="2" id="KW-0333">Golgi apparatus</keyword>
<evidence type="ECO:0000256" key="2">
    <source>
        <dbReference type="RuleBase" id="RU363055"/>
    </source>
</evidence>
<evidence type="ECO:0000313" key="4">
    <source>
        <dbReference type="EMBL" id="EOY01212.1"/>
    </source>
</evidence>
<evidence type="ECO:0000259" key="3">
    <source>
        <dbReference type="Pfam" id="PF03407"/>
    </source>
</evidence>
<dbReference type="AlphaFoldDB" id="A0A061EA30"/>
<keyword evidence="2" id="KW-0961">Cell wall biogenesis/degradation</keyword>
<dbReference type="GO" id="GO:0071555">
    <property type="term" value="P:cell wall organization"/>
    <property type="evidence" value="ECO:0007669"/>
    <property type="project" value="UniProtKB-KW"/>
</dbReference>
<dbReference type="eggNOG" id="ENOG502QSX5">
    <property type="taxonomic scope" value="Eukaryota"/>
</dbReference>
<keyword evidence="2 4" id="KW-0808">Transferase</keyword>
<dbReference type="FunCoup" id="A0A061EA30">
    <property type="interactions" value="335"/>
</dbReference>
<reference evidence="4 5" key="1">
    <citation type="journal article" date="2013" name="Genome Biol.">
        <title>The genome sequence of the most widely cultivated cacao type and its use to identify candidate genes regulating pod color.</title>
        <authorList>
            <person name="Motamayor J.C."/>
            <person name="Mockaitis K."/>
            <person name="Schmutz J."/>
            <person name="Haiminen N."/>
            <person name="Iii D.L."/>
            <person name="Cornejo O."/>
            <person name="Findley S.D."/>
            <person name="Zheng P."/>
            <person name="Utro F."/>
            <person name="Royaert S."/>
            <person name="Saski C."/>
            <person name="Jenkins J."/>
            <person name="Podicheti R."/>
            <person name="Zhao M."/>
            <person name="Scheffler B.E."/>
            <person name="Stack J.C."/>
            <person name="Feltus F.A."/>
            <person name="Mustiga G.M."/>
            <person name="Amores F."/>
            <person name="Phillips W."/>
            <person name="Marelli J.P."/>
            <person name="May G.D."/>
            <person name="Shapiro H."/>
            <person name="Ma J."/>
            <person name="Bustamante C.D."/>
            <person name="Schnell R.J."/>
            <person name="Main D."/>
            <person name="Gilbert D."/>
            <person name="Parida L."/>
            <person name="Kuhn D.N."/>
        </authorList>
    </citation>
    <scope>NUCLEOTIDE SEQUENCE [LARGE SCALE GENOMIC DNA]</scope>
    <source>
        <strain evidence="5">cv. Matina 1-6</strain>
    </source>
</reference>
<dbReference type="Gramene" id="EOY01212">
    <property type="protein sequence ID" value="EOY01212"/>
    <property type="gene ID" value="TCM_011155"/>
</dbReference>
<gene>
    <name evidence="4" type="ORF">TCM_011155</name>
</gene>
<dbReference type="GO" id="GO:0000139">
    <property type="term" value="C:Golgi membrane"/>
    <property type="evidence" value="ECO:0007669"/>
    <property type="project" value="UniProtKB-SubCell"/>
</dbReference>
<dbReference type="OMA" id="NCCYGLR"/>
<dbReference type="GO" id="GO:0016757">
    <property type="term" value="F:glycosyltransferase activity"/>
    <property type="evidence" value="ECO:0007669"/>
    <property type="project" value="UniProtKB-KW"/>
</dbReference>
<dbReference type="PANTHER" id="PTHR46038">
    <property type="entry name" value="EXPRESSED PROTEIN-RELATED"/>
    <property type="match status" value="1"/>
</dbReference>
<keyword evidence="2" id="KW-0328">Glycosyltransferase</keyword>
<dbReference type="InterPro" id="IPR044821">
    <property type="entry name" value="At1g28695/At4g15970-like"/>
</dbReference>
<dbReference type="Pfam" id="PF03407">
    <property type="entry name" value="Nucleotid_trans"/>
    <property type="match status" value="1"/>
</dbReference>
<dbReference type="InParanoid" id="A0A061EA30"/>
<name>A0A061EA30_THECC</name>
<keyword evidence="5" id="KW-1185">Reference proteome</keyword>
<dbReference type="HOGENOM" id="CLU_034507_2_1_1"/>
<proteinExistence type="inferred from homology"/>
<feature type="domain" description="Nucleotide-diphospho-sugar transferase" evidence="3">
    <location>
        <begin position="162"/>
        <end position="360"/>
    </location>
</feature>
<comment type="subcellular location">
    <subcellularLocation>
        <location evidence="2">Golgi apparatus membrane</location>
        <topology evidence="2">Single-pass type II membrane protein</topology>
    </subcellularLocation>
</comment>
<dbReference type="Proteomes" id="UP000026915">
    <property type="component" value="Chromosome 2"/>
</dbReference>
<protein>
    <recommendedName>
        <fullName evidence="2">Glycosyltransferase</fullName>
        <ecNumber evidence="2">2.4.2.-</ecNumber>
    </recommendedName>
</protein>
<sequence>MSFPHQLALRFHRRRFPPPPAVSTCCSFATPPPRDSSFLSSSSSSSVAMSPEISMLIRRAAFIFTAVTLSALLLYTANDSLRFLRLSPGSLSSPSFSRFFPYLYDNSSSTNPRQQLEEVLKNASMKSNTVILTTLNDAWASPNSVIDLFLRSFMLGDDTRRLLDHLVIVALDEKAYNRCQLVHKHCYALVTEDVDFHQEAYFMTPHYLKMMWRRIDFLRSVLELGYSFVFTDADIMWFRDPFPRFFSDADFQIACDNFLGRPDDMNNRPNGGFNYVKSNNRSIAFYKFWYSSRETYPGYHDQDVLNKIKFHPFISEIGLKIRFLDTAYFGGLCEPSKDLNLVCTMHANCCYGMDSKLHDLKIMLQDWRAFMSLPPDLKKESIFSWRVPQNCSLSSLRHFDSPSPEMKAQQEEKH</sequence>
<keyword evidence="2" id="KW-0735">Signal-anchor</keyword>
<accession>A0A061EA30</accession>
<dbReference type="EC" id="2.4.2.-" evidence="2"/>
<dbReference type="STRING" id="3641.A0A061EA30"/>
<dbReference type="EMBL" id="CM001880">
    <property type="protein sequence ID" value="EOY01212.1"/>
    <property type="molecule type" value="Genomic_DNA"/>
</dbReference>
<organism evidence="4 5">
    <name type="scientific">Theobroma cacao</name>
    <name type="common">Cacao</name>
    <name type="synonym">Cocoa</name>
    <dbReference type="NCBI Taxonomy" id="3641"/>
    <lineage>
        <taxon>Eukaryota</taxon>
        <taxon>Viridiplantae</taxon>
        <taxon>Streptophyta</taxon>
        <taxon>Embryophyta</taxon>
        <taxon>Tracheophyta</taxon>
        <taxon>Spermatophyta</taxon>
        <taxon>Magnoliopsida</taxon>
        <taxon>eudicotyledons</taxon>
        <taxon>Gunneridae</taxon>
        <taxon>Pentapetalae</taxon>
        <taxon>rosids</taxon>
        <taxon>malvids</taxon>
        <taxon>Malvales</taxon>
        <taxon>Malvaceae</taxon>
        <taxon>Byttnerioideae</taxon>
        <taxon>Theobroma</taxon>
    </lineage>
</organism>
<keyword evidence="2" id="KW-0812">Transmembrane</keyword>
<dbReference type="SUPFAM" id="SSF53448">
    <property type="entry name" value="Nucleotide-diphospho-sugar transferases"/>
    <property type="match status" value="1"/>
</dbReference>
<evidence type="ECO:0000313" key="5">
    <source>
        <dbReference type="Proteomes" id="UP000026915"/>
    </source>
</evidence>
<evidence type="ECO:0000256" key="1">
    <source>
        <dbReference type="ARBA" id="ARBA00007033"/>
    </source>
</evidence>
<dbReference type="InterPro" id="IPR005069">
    <property type="entry name" value="Nucl-diP-sugar_transferase"/>
</dbReference>
<dbReference type="InterPro" id="IPR029044">
    <property type="entry name" value="Nucleotide-diphossugar_trans"/>
</dbReference>